<evidence type="ECO:0000256" key="2">
    <source>
        <dbReference type="ARBA" id="ARBA00004496"/>
    </source>
</evidence>
<keyword evidence="8" id="KW-1185">Reference proteome</keyword>
<protein>
    <recommendedName>
        <fullName evidence="6">dTTP/UTP pyrophosphatase</fullName>
        <shortName evidence="6">dTTPase/UTPase</shortName>
        <ecNumber evidence="6">3.6.1.9</ecNumber>
    </recommendedName>
    <alternativeName>
        <fullName evidence="6">Nucleoside triphosphate pyrophosphatase</fullName>
    </alternativeName>
    <alternativeName>
        <fullName evidence="6">Nucleotide pyrophosphatase</fullName>
        <shortName evidence="6">Nucleotide PPase</shortName>
    </alternativeName>
</protein>
<dbReference type="NCBIfam" id="TIGR00172">
    <property type="entry name" value="maf"/>
    <property type="match status" value="1"/>
</dbReference>
<feature type="site" description="Important for substrate specificity" evidence="6">
    <location>
        <position position="71"/>
    </location>
</feature>
<keyword evidence="3 6" id="KW-0963">Cytoplasm</keyword>
<proteinExistence type="inferred from homology"/>
<dbReference type="OrthoDB" id="9807767at2"/>
<comment type="cofactor">
    <cofactor evidence="1 6">
        <name>a divalent metal cation</name>
        <dbReference type="ChEBI" id="CHEBI:60240"/>
    </cofactor>
</comment>
<evidence type="ECO:0000256" key="5">
    <source>
        <dbReference type="ARBA" id="ARBA00023080"/>
    </source>
</evidence>
<keyword evidence="4 6" id="KW-0378">Hydrolase</keyword>
<dbReference type="AlphaFoldDB" id="D6XT26"/>
<dbReference type="PANTHER" id="PTHR43213:SF5">
    <property type="entry name" value="BIFUNCTIONAL DTTP_UTP PYROPHOSPHATASE_METHYLTRANSFERASE PROTEIN-RELATED"/>
    <property type="match status" value="1"/>
</dbReference>
<dbReference type="eggNOG" id="COG0424">
    <property type="taxonomic scope" value="Bacteria"/>
</dbReference>
<evidence type="ECO:0000313" key="8">
    <source>
        <dbReference type="Proteomes" id="UP000000271"/>
    </source>
</evidence>
<evidence type="ECO:0000256" key="4">
    <source>
        <dbReference type="ARBA" id="ARBA00022801"/>
    </source>
</evidence>
<evidence type="ECO:0000313" key="7">
    <source>
        <dbReference type="EMBL" id="ADH98962.1"/>
    </source>
</evidence>
<evidence type="ECO:0000256" key="6">
    <source>
        <dbReference type="HAMAP-Rule" id="MF_00528"/>
    </source>
</evidence>
<organism evidence="7 8">
    <name type="scientific">Bacillus selenitireducens (strain ATCC 700615 / DSM 15326 / MLS10)</name>
    <dbReference type="NCBI Taxonomy" id="439292"/>
    <lineage>
        <taxon>Bacteria</taxon>
        <taxon>Bacillati</taxon>
        <taxon>Bacillota</taxon>
        <taxon>Bacilli</taxon>
        <taxon>Bacillales</taxon>
        <taxon>Bacillaceae</taxon>
        <taxon>Salisediminibacterium</taxon>
    </lineage>
</organism>
<dbReference type="EC" id="3.6.1.9" evidence="6"/>
<feature type="site" description="Important for substrate specificity" evidence="6">
    <location>
        <position position="12"/>
    </location>
</feature>
<dbReference type="KEGG" id="bse:Bsel_1450"/>
<dbReference type="Proteomes" id="UP000000271">
    <property type="component" value="Chromosome"/>
</dbReference>
<evidence type="ECO:0000256" key="3">
    <source>
        <dbReference type="ARBA" id="ARBA00022490"/>
    </source>
</evidence>
<dbReference type="SUPFAM" id="SSF52972">
    <property type="entry name" value="ITPase-like"/>
    <property type="match status" value="1"/>
</dbReference>
<dbReference type="InterPro" id="IPR029001">
    <property type="entry name" value="ITPase-like_fam"/>
</dbReference>
<comment type="catalytic activity">
    <reaction evidence="6">
        <text>UTP + H2O = UMP + diphosphate + H(+)</text>
        <dbReference type="Rhea" id="RHEA:29395"/>
        <dbReference type="ChEBI" id="CHEBI:15377"/>
        <dbReference type="ChEBI" id="CHEBI:15378"/>
        <dbReference type="ChEBI" id="CHEBI:33019"/>
        <dbReference type="ChEBI" id="CHEBI:46398"/>
        <dbReference type="ChEBI" id="CHEBI:57865"/>
        <dbReference type="EC" id="3.6.1.9"/>
    </reaction>
</comment>
<dbReference type="GO" id="GO:0036221">
    <property type="term" value="F:UTP diphosphatase activity"/>
    <property type="evidence" value="ECO:0007669"/>
    <property type="project" value="RHEA"/>
</dbReference>
<sequence length="187" mass="20668">MQPLILASKSPRRQELLKQVKIPFDVIPSDVDEAQYPMKSGPEEYVETLARAKATHVLDQHPDRTVLGSDTVVVVDGEILGKPKDSQDARRMLRQLSGKVHTVLSGVAILSEDGETVFHGRADVRFFPLTDEDIQTYIDSGEPFDKAGAYGIQGFGAMLVEEIRGDYFTIVGMPVAQVVRALRSFSH</sequence>
<feature type="active site" description="Proton acceptor" evidence="6">
    <location>
        <position position="70"/>
    </location>
</feature>
<dbReference type="Gene3D" id="3.90.950.10">
    <property type="match status" value="1"/>
</dbReference>
<dbReference type="CDD" id="cd00555">
    <property type="entry name" value="Maf"/>
    <property type="match status" value="1"/>
</dbReference>
<evidence type="ECO:0000256" key="1">
    <source>
        <dbReference type="ARBA" id="ARBA00001968"/>
    </source>
</evidence>
<dbReference type="InterPro" id="IPR003697">
    <property type="entry name" value="Maf-like"/>
</dbReference>
<dbReference type="GO" id="GO:0036218">
    <property type="term" value="F:dTTP diphosphatase activity"/>
    <property type="evidence" value="ECO:0007669"/>
    <property type="project" value="RHEA"/>
</dbReference>
<dbReference type="GO" id="GO:0005737">
    <property type="term" value="C:cytoplasm"/>
    <property type="evidence" value="ECO:0007669"/>
    <property type="project" value="UniProtKB-SubCell"/>
</dbReference>
<dbReference type="GO" id="GO:0009117">
    <property type="term" value="P:nucleotide metabolic process"/>
    <property type="evidence" value="ECO:0007669"/>
    <property type="project" value="UniProtKB-KW"/>
</dbReference>
<reference evidence="7" key="1">
    <citation type="submission" date="2009-10" db="EMBL/GenBank/DDBJ databases">
        <title>Complete sequence of Bacillus selenitireducens MLS10.</title>
        <authorList>
            <consortium name="US DOE Joint Genome Institute"/>
            <person name="Lucas S."/>
            <person name="Copeland A."/>
            <person name="Lapidus A."/>
            <person name="Glavina del Rio T."/>
            <person name="Dalin E."/>
            <person name="Tice H."/>
            <person name="Bruce D."/>
            <person name="Goodwin L."/>
            <person name="Pitluck S."/>
            <person name="Sims D."/>
            <person name="Brettin T."/>
            <person name="Detter J.C."/>
            <person name="Han C."/>
            <person name="Larimer F."/>
            <person name="Land M."/>
            <person name="Hauser L."/>
            <person name="Kyrpides N."/>
            <person name="Ovchinnikova G."/>
            <person name="Stolz J."/>
        </authorList>
    </citation>
    <scope>NUCLEOTIDE SEQUENCE [LARGE SCALE GENOMIC DNA]</scope>
    <source>
        <strain evidence="7">MLS10</strain>
    </source>
</reference>
<dbReference type="RefSeq" id="WP_013172386.1">
    <property type="nucleotide sequence ID" value="NC_014219.1"/>
</dbReference>
<comment type="function">
    <text evidence="6">Nucleoside triphosphate pyrophosphatase that hydrolyzes dTTP and UTP. May have a dual role in cell division arrest and in preventing the incorporation of modified nucleotides into cellular nucleic acids.</text>
</comment>
<accession>D6XT26</accession>
<dbReference type="Pfam" id="PF02545">
    <property type="entry name" value="Maf"/>
    <property type="match status" value="1"/>
</dbReference>
<gene>
    <name evidence="7" type="ordered locus">Bsel_1450</name>
</gene>
<dbReference type="EMBL" id="CP001791">
    <property type="protein sequence ID" value="ADH98962.1"/>
    <property type="molecule type" value="Genomic_DNA"/>
</dbReference>
<comment type="catalytic activity">
    <reaction evidence="6">
        <text>dTTP + H2O = dTMP + diphosphate + H(+)</text>
        <dbReference type="Rhea" id="RHEA:28534"/>
        <dbReference type="ChEBI" id="CHEBI:15377"/>
        <dbReference type="ChEBI" id="CHEBI:15378"/>
        <dbReference type="ChEBI" id="CHEBI:33019"/>
        <dbReference type="ChEBI" id="CHEBI:37568"/>
        <dbReference type="ChEBI" id="CHEBI:63528"/>
        <dbReference type="EC" id="3.6.1.9"/>
    </reaction>
</comment>
<dbReference type="HOGENOM" id="CLU_040416_2_1_9"/>
<dbReference type="FunFam" id="3.90.950.10:FF:000005">
    <property type="entry name" value="7-methyl-GTP pyrophosphatase"/>
    <property type="match status" value="1"/>
</dbReference>
<dbReference type="PANTHER" id="PTHR43213">
    <property type="entry name" value="BIFUNCTIONAL DTTP/UTP PYROPHOSPHATASE/METHYLTRANSFERASE PROTEIN-RELATED"/>
    <property type="match status" value="1"/>
</dbReference>
<comment type="similarity">
    <text evidence="6">Belongs to the Maf family. YhdE subfamily.</text>
</comment>
<feature type="site" description="Important for substrate specificity" evidence="6">
    <location>
        <position position="153"/>
    </location>
</feature>
<dbReference type="PIRSF" id="PIRSF006305">
    <property type="entry name" value="Maf"/>
    <property type="match status" value="1"/>
</dbReference>
<dbReference type="STRING" id="439292.Bsel_1450"/>
<keyword evidence="5 6" id="KW-0546">Nucleotide metabolism</keyword>
<name>D6XT26_BACIE</name>
<comment type="subcellular location">
    <subcellularLocation>
        <location evidence="2 6">Cytoplasm</location>
    </subcellularLocation>
</comment>
<dbReference type="HAMAP" id="MF_00528">
    <property type="entry name" value="Maf"/>
    <property type="match status" value="1"/>
</dbReference>
<comment type="caution">
    <text evidence="6">Lacks conserved residue(s) required for the propagation of feature annotation.</text>
</comment>